<dbReference type="GO" id="GO:0004792">
    <property type="term" value="F:thiosulfate-cyanide sulfurtransferase activity"/>
    <property type="evidence" value="ECO:0007669"/>
    <property type="project" value="TreeGrafter"/>
</dbReference>
<dbReference type="InterPro" id="IPR001763">
    <property type="entry name" value="Rhodanese-like_dom"/>
</dbReference>
<geneLocation type="chloroplast" evidence="3"/>
<dbReference type="PANTHER" id="PTHR10953">
    <property type="entry name" value="UBIQUITIN-ACTIVATING ENZYME E1"/>
    <property type="match status" value="1"/>
</dbReference>
<feature type="domain" description="Rhodanese" evidence="2">
    <location>
        <begin position="280"/>
        <end position="359"/>
    </location>
</feature>
<dbReference type="PROSITE" id="PS50206">
    <property type="entry name" value="RHODANESE_3"/>
    <property type="match status" value="1"/>
</dbReference>
<gene>
    <name evidence="3" type="primary">moeB</name>
</gene>
<reference evidence="3" key="1">
    <citation type="journal article" date="2017" name="J. Phycol.">
        <title>Analysis of chloroplast genomes and a supermatrix inform reclassification of the Rhodomelaceae (Rhodophyta).</title>
        <authorList>
            <person name="Diaz-Tapia P."/>
            <person name="Maggs C.A."/>
            <person name="West J.A."/>
            <person name="Verbruggen H."/>
        </authorList>
    </citation>
    <scope>NUCLEOTIDE SEQUENCE</scope>
    <source>
        <strain evidence="3">PD949</strain>
    </source>
</reference>
<keyword evidence="1" id="KW-1133">Transmembrane helix</keyword>
<dbReference type="InterPro" id="IPR045886">
    <property type="entry name" value="ThiF/MoeB/HesA"/>
</dbReference>
<keyword evidence="3" id="KW-0150">Chloroplast</keyword>
<keyword evidence="1" id="KW-0812">Transmembrane</keyword>
<proteinExistence type="predicted"/>
<evidence type="ECO:0000313" key="3">
    <source>
        <dbReference type="EMBL" id="ARW66075.1"/>
    </source>
</evidence>
<accession>A0A1Z1MJS3</accession>
<evidence type="ECO:0000256" key="1">
    <source>
        <dbReference type="SAM" id="Phobius"/>
    </source>
</evidence>
<dbReference type="CDD" id="cd00757">
    <property type="entry name" value="ThiF_MoeB_HesA_family"/>
    <property type="match status" value="1"/>
</dbReference>
<sequence>MLNPKINSIELSNEEYLEYSKQLNLEHIKLEGQKRLKQVKILVIGAGGLGCPIMIYLVKLGIGCIGILDYDKIEYSNLNRQILYLKKDINNLKVISAQKKLDEISNSCKIITHLYKLHEKNSIELISYYDIIIDATDNFETRYIIDQTCYKLHKIHMYAAVEKFEGQIAIFNYKNGIRYVHLYPHKLNMKNKDCNSNGILGITTGYIGIAQAIETTKVILGTNRECRNYTISYKLLETEIKKNKIYISSTKKNKNYKDKKKFEINQKISHSKLNTLKNQSYKKTITIDLREANELMNDYINKSINIPIIKFKLNKTLKFIIKCSVNKIVILYCNKMNRSLIASHFLNNYKIEHYILKIPK</sequence>
<evidence type="ECO:0000259" key="2">
    <source>
        <dbReference type="PROSITE" id="PS50206"/>
    </source>
</evidence>
<dbReference type="SUPFAM" id="SSF52821">
    <property type="entry name" value="Rhodanese/Cell cycle control phosphatase"/>
    <property type="match status" value="1"/>
</dbReference>
<dbReference type="GO" id="GO:0008641">
    <property type="term" value="F:ubiquitin-like modifier activating enzyme activity"/>
    <property type="evidence" value="ECO:0007669"/>
    <property type="project" value="InterPro"/>
</dbReference>
<dbReference type="Gene3D" id="3.40.250.10">
    <property type="entry name" value="Rhodanese-like domain"/>
    <property type="match status" value="1"/>
</dbReference>
<dbReference type="GO" id="GO:0005737">
    <property type="term" value="C:cytoplasm"/>
    <property type="evidence" value="ECO:0007669"/>
    <property type="project" value="TreeGrafter"/>
</dbReference>
<protein>
    <submittedName>
        <fullName evidence="3">Molybdopterin biosynthesis protein</fullName>
    </submittedName>
</protein>
<dbReference type="Pfam" id="PF00899">
    <property type="entry name" value="ThiF"/>
    <property type="match status" value="1"/>
</dbReference>
<feature type="transmembrane region" description="Helical" evidence="1">
    <location>
        <begin position="39"/>
        <end position="58"/>
    </location>
</feature>
<name>A0A1Z1MJS3_9FLOR</name>
<dbReference type="CDD" id="cd00158">
    <property type="entry name" value="RHOD"/>
    <property type="match status" value="1"/>
</dbReference>
<keyword evidence="3" id="KW-0934">Plastid</keyword>
<dbReference type="GeneID" id="33359157"/>
<dbReference type="PANTHER" id="PTHR10953:SF102">
    <property type="entry name" value="ADENYLYLTRANSFERASE AND SULFURTRANSFERASE MOCS3"/>
    <property type="match status" value="1"/>
</dbReference>
<dbReference type="SUPFAM" id="SSF69572">
    <property type="entry name" value="Activating enzymes of the ubiquitin-like proteins"/>
    <property type="match status" value="1"/>
</dbReference>
<dbReference type="RefSeq" id="YP_009396889.1">
    <property type="nucleotide sequence ID" value="NC_035284.1"/>
</dbReference>
<dbReference type="Gene3D" id="3.40.50.720">
    <property type="entry name" value="NAD(P)-binding Rossmann-like Domain"/>
    <property type="match status" value="1"/>
</dbReference>
<dbReference type="InterPro" id="IPR000594">
    <property type="entry name" value="ThiF_NAD_FAD-bd"/>
</dbReference>
<dbReference type="Pfam" id="PF00581">
    <property type="entry name" value="Rhodanese"/>
    <property type="match status" value="1"/>
</dbReference>
<dbReference type="InterPro" id="IPR036873">
    <property type="entry name" value="Rhodanese-like_dom_sf"/>
</dbReference>
<dbReference type="AlphaFoldDB" id="A0A1Z1MJS3"/>
<organism evidence="3">
    <name type="scientific">Ophidocladus simpliciusculus</name>
    <dbReference type="NCBI Taxonomy" id="1261574"/>
    <lineage>
        <taxon>Eukaryota</taxon>
        <taxon>Rhodophyta</taxon>
        <taxon>Florideophyceae</taxon>
        <taxon>Rhodymeniophycidae</taxon>
        <taxon>Ceramiales</taxon>
        <taxon>Rhodomelaceae</taxon>
        <taxon>Herposiphonieae</taxon>
        <taxon>Ophidocladus</taxon>
    </lineage>
</organism>
<dbReference type="GO" id="GO:0016779">
    <property type="term" value="F:nucleotidyltransferase activity"/>
    <property type="evidence" value="ECO:0007669"/>
    <property type="project" value="TreeGrafter"/>
</dbReference>
<keyword evidence="1" id="KW-0472">Membrane</keyword>
<dbReference type="EMBL" id="MF101440">
    <property type="protein sequence ID" value="ARW66075.1"/>
    <property type="molecule type" value="Genomic_DNA"/>
</dbReference>
<dbReference type="InterPro" id="IPR035985">
    <property type="entry name" value="Ubiquitin-activating_enz"/>
</dbReference>